<sequence length="381" mass="43262">MNNGLERYVIQRRPIPLELLHIYLPRYDPSMHNRRSSSLVLPYLTNNNPNNTMMVASAGGSGMHVRASTDIAAYMNAQANTEMDEENNSCYPLTIQHLGRPSLHITLFATSPAIRKSWIDKIKSQQEELSKKKPIFETVPVFNGHEFLEVNKINHFITFNAGQQYLLAADDGVYVGHHHYKHLDTRPHKVLSLEKVTQVQAIESNQTLLVLADKSLWEYPLDVVNGKPELQPQGRLIQTHVPFFYYGTCLQKTMVCIPKISTLSSIISAYEPIKRIYDTNATPHLQHNVNTGKRQSLVNKILSLRSSTSLGDSNLRKIKDCYVPCEAYAVELSATMMLITTSRGVIMIDMRTDQPQRKIQKTAYTSFIHTVSLIDRIIKPC</sequence>
<dbReference type="GO" id="GO:0005085">
    <property type="term" value="F:guanyl-nucleotide exchange factor activity"/>
    <property type="evidence" value="ECO:0007669"/>
    <property type="project" value="UniProtKB-KW"/>
</dbReference>
<evidence type="ECO:0000259" key="4">
    <source>
        <dbReference type="Pfam" id="PF15405"/>
    </source>
</evidence>
<dbReference type="PANTHER" id="PTHR46572">
    <property type="entry name" value="RHO1 GDP-GTP EXCHANGE PROTEIN 1-RELATED"/>
    <property type="match status" value="1"/>
</dbReference>
<organism evidence="5 6">
    <name type="scientific">Rhizopus microsporus</name>
    <dbReference type="NCBI Taxonomy" id="58291"/>
    <lineage>
        <taxon>Eukaryota</taxon>
        <taxon>Fungi</taxon>
        <taxon>Fungi incertae sedis</taxon>
        <taxon>Mucoromycota</taxon>
        <taxon>Mucoromycotina</taxon>
        <taxon>Mucoromycetes</taxon>
        <taxon>Mucorales</taxon>
        <taxon>Mucorineae</taxon>
        <taxon>Rhizopodaceae</taxon>
        <taxon>Rhizopus</taxon>
    </lineage>
</organism>
<dbReference type="Proteomes" id="UP000242381">
    <property type="component" value="Unassembled WGS sequence"/>
</dbReference>
<feature type="domain" description="CNH" evidence="3">
    <location>
        <begin position="162"/>
        <end position="359"/>
    </location>
</feature>
<dbReference type="Pfam" id="PF00780">
    <property type="entry name" value="CNH"/>
    <property type="match status" value="1"/>
</dbReference>
<gene>
    <name evidence="5" type="ORF">BCV71DRAFT_276591</name>
</gene>
<keyword evidence="2" id="KW-0344">Guanine-nucleotide releasing factor</keyword>
<dbReference type="InterPro" id="IPR001180">
    <property type="entry name" value="CNH_dom"/>
</dbReference>
<dbReference type="PANTHER" id="PTHR46572:SF1">
    <property type="entry name" value="RHO1 GUANINE NUCLEOTIDE EXCHANGE FACTOR TUS1"/>
    <property type="match status" value="1"/>
</dbReference>
<dbReference type="VEuPathDB" id="FungiDB:BCV72DRAFT_248433"/>
<evidence type="ECO:0000313" key="5">
    <source>
        <dbReference type="EMBL" id="ORE21369.1"/>
    </source>
</evidence>
<keyword evidence="1" id="KW-0597">Phosphoprotein</keyword>
<dbReference type="OMA" id="EENNSCY"/>
<evidence type="ECO:0000259" key="3">
    <source>
        <dbReference type="Pfam" id="PF00780"/>
    </source>
</evidence>
<dbReference type="InterPro" id="IPR011993">
    <property type="entry name" value="PH-like_dom_sf"/>
</dbReference>
<dbReference type="EMBL" id="KV921280">
    <property type="protein sequence ID" value="ORE21369.1"/>
    <property type="molecule type" value="Genomic_DNA"/>
</dbReference>
<dbReference type="InterPro" id="IPR041675">
    <property type="entry name" value="PH_5"/>
</dbReference>
<evidence type="ECO:0000256" key="1">
    <source>
        <dbReference type="ARBA" id="ARBA00022553"/>
    </source>
</evidence>
<reference evidence="5 6" key="1">
    <citation type="journal article" date="2016" name="Proc. Natl. Acad. Sci. U.S.A.">
        <title>Lipid metabolic changes in an early divergent fungus govern the establishment of a mutualistic symbiosis with endobacteria.</title>
        <authorList>
            <person name="Lastovetsky O.A."/>
            <person name="Gaspar M.L."/>
            <person name="Mondo S.J."/>
            <person name="LaButti K.M."/>
            <person name="Sandor L."/>
            <person name="Grigoriev I.V."/>
            <person name="Henry S.A."/>
            <person name="Pawlowska T.E."/>
        </authorList>
    </citation>
    <scope>NUCLEOTIDE SEQUENCE [LARGE SCALE GENOMIC DNA]</scope>
    <source>
        <strain evidence="5 6">ATCC 11559</strain>
    </source>
</reference>
<protein>
    <recommendedName>
        <fullName evidence="7">CNH domain-containing protein</fullName>
    </recommendedName>
</protein>
<proteinExistence type="predicted"/>
<feature type="domain" description="Pleckstrin homology" evidence="4">
    <location>
        <begin position="4"/>
        <end position="126"/>
    </location>
</feature>
<accession>A0A1X0SAZ9</accession>
<evidence type="ECO:0008006" key="7">
    <source>
        <dbReference type="Google" id="ProtNLM"/>
    </source>
</evidence>
<evidence type="ECO:0000313" key="6">
    <source>
        <dbReference type="Proteomes" id="UP000242381"/>
    </source>
</evidence>
<dbReference type="Pfam" id="PF15405">
    <property type="entry name" value="PH_5"/>
    <property type="match status" value="1"/>
</dbReference>
<dbReference type="InterPro" id="IPR052233">
    <property type="entry name" value="Rho-type_GEFs"/>
</dbReference>
<dbReference type="Gene3D" id="2.30.29.30">
    <property type="entry name" value="Pleckstrin-homology domain (PH domain)/Phosphotyrosine-binding domain (PTB)"/>
    <property type="match status" value="1"/>
</dbReference>
<name>A0A1X0SAZ9_RHIZD</name>
<evidence type="ECO:0000256" key="2">
    <source>
        <dbReference type="ARBA" id="ARBA00022658"/>
    </source>
</evidence>
<dbReference type="AlphaFoldDB" id="A0A1X0SAZ9"/>